<name>A0AAW0YZ46_9TREE</name>
<evidence type="ECO:0000256" key="1">
    <source>
        <dbReference type="SAM" id="MobiDB-lite"/>
    </source>
</evidence>
<proteinExistence type="predicted"/>
<keyword evidence="2" id="KW-0812">Transmembrane</keyword>
<feature type="region of interest" description="Disordered" evidence="1">
    <location>
        <begin position="259"/>
        <end position="403"/>
    </location>
</feature>
<feature type="compositionally biased region" description="Basic and acidic residues" evidence="1">
    <location>
        <begin position="299"/>
        <end position="310"/>
    </location>
</feature>
<dbReference type="RefSeq" id="XP_066804196.1">
    <property type="nucleotide sequence ID" value="XM_066945507.1"/>
</dbReference>
<gene>
    <name evidence="3" type="ORF">IAR55_002393</name>
</gene>
<feature type="compositionally biased region" description="Basic and acidic residues" evidence="1">
    <location>
        <begin position="385"/>
        <end position="403"/>
    </location>
</feature>
<dbReference type="Proteomes" id="UP001388673">
    <property type="component" value="Unassembled WGS sequence"/>
</dbReference>
<feature type="compositionally biased region" description="Basic and acidic residues" evidence="1">
    <location>
        <begin position="259"/>
        <end position="268"/>
    </location>
</feature>
<comment type="caution">
    <text evidence="3">The sequence shown here is derived from an EMBL/GenBank/DDBJ whole genome shotgun (WGS) entry which is preliminary data.</text>
</comment>
<dbReference type="KEGG" id="kne:92179652"/>
<feature type="compositionally biased region" description="Polar residues" evidence="1">
    <location>
        <begin position="182"/>
        <end position="201"/>
    </location>
</feature>
<keyword evidence="2" id="KW-1133">Transmembrane helix</keyword>
<protein>
    <submittedName>
        <fullName evidence="3">Uncharacterized protein</fullName>
    </submittedName>
</protein>
<feature type="region of interest" description="Disordered" evidence="1">
    <location>
        <begin position="233"/>
        <end position="252"/>
    </location>
</feature>
<keyword evidence="2" id="KW-0472">Membrane</keyword>
<evidence type="ECO:0000256" key="2">
    <source>
        <dbReference type="SAM" id="Phobius"/>
    </source>
</evidence>
<feature type="transmembrane region" description="Helical" evidence="2">
    <location>
        <begin position="149"/>
        <end position="171"/>
    </location>
</feature>
<dbReference type="GeneID" id="92179652"/>
<feature type="region of interest" description="Disordered" evidence="1">
    <location>
        <begin position="57"/>
        <end position="77"/>
    </location>
</feature>
<feature type="compositionally biased region" description="Basic and acidic residues" evidence="1">
    <location>
        <begin position="345"/>
        <end position="363"/>
    </location>
</feature>
<evidence type="ECO:0000313" key="3">
    <source>
        <dbReference type="EMBL" id="KAK8861571.1"/>
    </source>
</evidence>
<evidence type="ECO:0000313" key="4">
    <source>
        <dbReference type="Proteomes" id="UP001388673"/>
    </source>
</evidence>
<reference evidence="3 4" key="1">
    <citation type="journal article" date="2024" name="bioRxiv">
        <title>Comparative genomics of Cryptococcus and Kwoniella reveals pathogenesis evolution and contrasting karyotype dynamics via intercentromeric recombination or chromosome fusion.</title>
        <authorList>
            <person name="Coelho M.A."/>
            <person name="David-Palma M."/>
            <person name="Shea T."/>
            <person name="Bowers K."/>
            <person name="McGinley-Smith S."/>
            <person name="Mohammad A.W."/>
            <person name="Gnirke A."/>
            <person name="Yurkov A.M."/>
            <person name="Nowrousian M."/>
            <person name="Sun S."/>
            <person name="Cuomo C.A."/>
            <person name="Heitman J."/>
        </authorList>
    </citation>
    <scope>NUCLEOTIDE SEQUENCE [LARGE SCALE GENOMIC DNA]</scope>
    <source>
        <strain evidence="3 4">CBS 13917</strain>
    </source>
</reference>
<accession>A0AAW0YZ46</accession>
<organism evidence="3 4">
    <name type="scientific">Kwoniella newhampshirensis</name>
    <dbReference type="NCBI Taxonomy" id="1651941"/>
    <lineage>
        <taxon>Eukaryota</taxon>
        <taxon>Fungi</taxon>
        <taxon>Dikarya</taxon>
        <taxon>Basidiomycota</taxon>
        <taxon>Agaricomycotina</taxon>
        <taxon>Tremellomycetes</taxon>
        <taxon>Tremellales</taxon>
        <taxon>Cryptococcaceae</taxon>
        <taxon>Kwoniella</taxon>
    </lineage>
</organism>
<feature type="region of interest" description="Disordered" evidence="1">
    <location>
        <begin position="180"/>
        <end position="220"/>
    </location>
</feature>
<dbReference type="EMBL" id="JBCAWK010000004">
    <property type="protein sequence ID" value="KAK8861571.1"/>
    <property type="molecule type" value="Genomic_DNA"/>
</dbReference>
<keyword evidence="4" id="KW-1185">Reference proteome</keyword>
<sequence length="403" mass="44826">MLLVRSWTGGQVKMRGIKTVPSHARRKQHERKAHDVWIDRQNRVGYEMITAFIHKDSHNEDIHQRNSAPRHDDSHQAESHAITMTWWMMRDYEETRMRNQMERRGGAGQGITTTAVHLTSYLPGPPSSTITKWRGISGEPTIAGSSGGFVGLISGIAVVVIVSLFAGIYFWNRYRRRIGPKSANSTRSHNPLPSLSFSRPSTDPYAGSGAEDRTPKASNFGFTRPVYARQRSSEWDMPMYGDGDSPPTQIEDRVGGSWVEVDKPDTHGEASIPLRTSRAISPALSSIPATPTKAQSKGKGKERLLSRHDSNSSITKNPFDNPYDESHLSPVAYRTHSSQSSVDSVRGRENGGEEQEYLRVREGQEDDGASSGGQSDTSSSIRVSRIREGSRFVERFESKESLA</sequence>
<dbReference type="AlphaFoldDB" id="A0AAW0YZ46"/>
<feature type="compositionally biased region" description="Polar residues" evidence="1">
    <location>
        <begin position="283"/>
        <end position="295"/>
    </location>
</feature>